<feature type="active site" description="Proton donor/acceptor" evidence="3">
    <location>
        <position position="981"/>
    </location>
</feature>
<accession>A0AAN7SK67</accession>
<dbReference type="EMBL" id="JARPUR010000008">
    <property type="protein sequence ID" value="KAK4871843.1"/>
    <property type="molecule type" value="Genomic_DNA"/>
</dbReference>
<name>A0AAN7SK67_9COLE</name>
<feature type="region of interest" description="Disordered" evidence="4">
    <location>
        <begin position="15"/>
        <end position="38"/>
    </location>
</feature>
<evidence type="ECO:0000256" key="3">
    <source>
        <dbReference type="PROSITE-ProRule" id="PRU01379"/>
    </source>
</evidence>
<gene>
    <name evidence="6" type="ORF">RN001_015967</name>
</gene>
<dbReference type="Pfam" id="PF18027">
    <property type="entry name" value="Pepdidase_M14_N"/>
    <property type="match status" value="1"/>
</dbReference>
<sequence>MGLCYSHEAVSDSFKTNTITTNEPKSNRNDPKLKQPGKETSKLEPFYNYQLYNGWQQAGCSSNIHETLRTKPVVEKIVTIPKDKDFPMDINCFDVAAVRYSTMELLQIGIERTADFVTCRRFLAYAINRPATILSQLVIIIESLKDMELCTCALRILHKIIVFAGYQKKIPVDDIFHNFNNASMLIEALVQFHDKYGDFKRLKDLRVEWDVKVLHIVEILSGGKQWRNKLKHIKKNSVEFLGRLLANKITNVELVNHLLALIKLICADKNNCQLLSNQGFYLGLCDAFNVTRKINMITDILQCFVKIRTINKYLQQKEEILILCIDMIAFNSGKNLTTKRKIMDMLYKLATNNNLILKILRMDEYFFKLLFYFMRKGKMCEYNSQIKAFSLLNRSLKHIRLNDEALDLGFALPPRFFSNVTESKSSDEDDSEDEEFAAEHSETSEKVEVNPQSSEEPLTNVSPYFIELLECRCTYDETSYPQGCCEKYCVTKLKRAESNLFEPTVYRLKKINHHAYPDAAMLNSVSYNELVVCPKCDSATHLLCEKLRCHRAGVRSRFPTMVVFDLDLLHKRNAPFQITHPKPFVPGKPSSSDPNCRLTFESRFECGNLRKAIQVEQFEYELFLTPDTYTNKGFQWFYFEVANMLAENEYTFNINNFCQSKMLYMEGMHPLMFSVIDHQMTGAGWKRTTGSVAYFSNNYTNKTDDIEYKTLSFSLTFPHSYDFVYFAYHYPYTYSRLIHLLEPLPQLTSSKIYLKIDRLCKTINNFNGVPLLTITARSLSDGGFEIPYKKRPIVFITGRVHPGESNASWIIEGIIKFLLNENDINAIIARQHYIFKIVPMLNPEGVIYGNTRRGLTGIDLNRCWNRPSKCICPEIYHTKRLVAFAKHEIKHPVAAFIDIHGHSKKKFFFLYGCNPKLSWDKMDKKKGDSSDLLSMIPNTIHNINPNMQLSSCQNRIRKHKESTARVVFWREFDIKHSYTLECTYSEVANKLAVNTKVLTEIGSTLVTSLGSIARQAFRARRSIPSLMLQYGEWVTRDDVQNEHTFLREDLKLKSNRANAKKESCKVSTTPISVKLRNATTTTLTVTAPSNLGKIEKQYLCRKV</sequence>
<feature type="compositionally biased region" description="Acidic residues" evidence="4">
    <location>
        <begin position="427"/>
        <end position="436"/>
    </location>
</feature>
<dbReference type="PROSITE" id="PS52035">
    <property type="entry name" value="PEPTIDASE_M14"/>
    <property type="match status" value="1"/>
</dbReference>
<protein>
    <recommendedName>
        <fullName evidence="5">Peptidase M14 domain-containing protein</fullName>
    </recommendedName>
</protein>
<evidence type="ECO:0000256" key="1">
    <source>
        <dbReference type="ARBA" id="ARBA00001947"/>
    </source>
</evidence>
<feature type="compositionally biased region" description="Polar residues" evidence="4">
    <location>
        <begin position="15"/>
        <end position="24"/>
    </location>
</feature>
<dbReference type="InterPro" id="IPR050821">
    <property type="entry name" value="Cytosolic_carboxypeptidase"/>
</dbReference>
<comment type="caution">
    <text evidence="6">The sequence shown here is derived from an EMBL/GenBank/DDBJ whole genome shotgun (WGS) entry which is preliminary data.</text>
</comment>
<dbReference type="Gene3D" id="2.60.40.3120">
    <property type="match status" value="1"/>
</dbReference>
<dbReference type="Gene3D" id="3.40.630.10">
    <property type="entry name" value="Zn peptidases"/>
    <property type="match status" value="1"/>
</dbReference>
<dbReference type="GO" id="GO:0006508">
    <property type="term" value="P:proteolysis"/>
    <property type="evidence" value="ECO:0007669"/>
    <property type="project" value="InterPro"/>
</dbReference>
<evidence type="ECO:0000259" key="5">
    <source>
        <dbReference type="PROSITE" id="PS52035"/>
    </source>
</evidence>
<dbReference type="GO" id="GO:0004181">
    <property type="term" value="F:metallocarboxypeptidase activity"/>
    <property type="evidence" value="ECO:0007669"/>
    <property type="project" value="InterPro"/>
</dbReference>
<dbReference type="InterPro" id="IPR000834">
    <property type="entry name" value="Peptidase_M14"/>
</dbReference>
<dbReference type="AlphaFoldDB" id="A0AAN7SK67"/>
<comment type="cofactor">
    <cofactor evidence="1">
        <name>Zn(2+)</name>
        <dbReference type="ChEBI" id="CHEBI:29105"/>
    </cofactor>
</comment>
<evidence type="ECO:0000256" key="4">
    <source>
        <dbReference type="SAM" id="MobiDB-lite"/>
    </source>
</evidence>
<dbReference type="Proteomes" id="UP001353858">
    <property type="component" value="Unassembled WGS sequence"/>
</dbReference>
<comment type="similarity">
    <text evidence="2 3">Belongs to the peptidase M14 family.</text>
</comment>
<evidence type="ECO:0000256" key="2">
    <source>
        <dbReference type="ARBA" id="ARBA00005988"/>
    </source>
</evidence>
<dbReference type="InterPro" id="IPR040626">
    <property type="entry name" value="Pepdidase_M14_N"/>
</dbReference>
<dbReference type="PANTHER" id="PTHR12756">
    <property type="entry name" value="CYTOSOLIC CARBOXYPEPTIDASE"/>
    <property type="match status" value="1"/>
</dbReference>
<proteinExistence type="inferred from homology"/>
<evidence type="ECO:0000313" key="7">
    <source>
        <dbReference type="Proteomes" id="UP001353858"/>
    </source>
</evidence>
<dbReference type="SUPFAM" id="SSF53187">
    <property type="entry name" value="Zn-dependent exopeptidases"/>
    <property type="match status" value="1"/>
</dbReference>
<organism evidence="6 7">
    <name type="scientific">Aquatica leii</name>
    <dbReference type="NCBI Taxonomy" id="1421715"/>
    <lineage>
        <taxon>Eukaryota</taxon>
        <taxon>Metazoa</taxon>
        <taxon>Ecdysozoa</taxon>
        <taxon>Arthropoda</taxon>
        <taxon>Hexapoda</taxon>
        <taxon>Insecta</taxon>
        <taxon>Pterygota</taxon>
        <taxon>Neoptera</taxon>
        <taxon>Endopterygota</taxon>
        <taxon>Coleoptera</taxon>
        <taxon>Polyphaga</taxon>
        <taxon>Elateriformia</taxon>
        <taxon>Elateroidea</taxon>
        <taxon>Lampyridae</taxon>
        <taxon>Luciolinae</taxon>
        <taxon>Aquatica</taxon>
    </lineage>
</organism>
<feature type="domain" description="Peptidase M14" evidence="5">
    <location>
        <begin position="730"/>
        <end position="1005"/>
    </location>
</feature>
<feature type="compositionally biased region" description="Basic and acidic residues" evidence="4">
    <location>
        <begin position="25"/>
        <end position="38"/>
    </location>
</feature>
<feature type="region of interest" description="Disordered" evidence="4">
    <location>
        <begin position="421"/>
        <end position="458"/>
    </location>
</feature>
<reference evidence="7" key="1">
    <citation type="submission" date="2023-01" db="EMBL/GenBank/DDBJ databases">
        <title>Key to firefly adult light organ development and bioluminescence: homeobox transcription factors regulate luciferase expression and transportation to peroxisome.</title>
        <authorList>
            <person name="Fu X."/>
        </authorList>
    </citation>
    <scope>NUCLEOTIDE SEQUENCE [LARGE SCALE GENOMIC DNA]</scope>
</reference>
<dbReference type="GO" id="GO:0008270">
    <property type="term" value="F:zinc ion binding"/>
    <property type="evidence" value="ECO:0007669"/>
    <property type="project" value="InterPro"/>
</dbReference>
<evidence type="ECO:0000313" key="6">
    <source>
        <dbReference type="EMBL" id="KAK4871843.1"/>
    </source>
</evidence>
<dbReference type="PANTHER" id="PTHR12756:SF11">
    <property type="entry name" value="CYTOSOLIC CARBOXYPEPTIDASE 1"/>
    <property type="match status" value="1"/>
</dbReference>
<dbReference type="Pfam" id="PF00246">
    <property type="entry name" value="Peptidase_M14"/>
    <property type="match status" value="1"/>
</dbReference>
<feature type="compositionally biased region" description="Basic and acidic residues" evidence="4">
    <location>
        <begin position="437"/>
        <end position="448"/>
    </location>
</feature>
<keyword evidence="7" id="KW-1185">Reference proteome</keyword>